<dbReference type="AlphaFoldDB" id="A0A1C6GZB6"/>
<dbReference type="PANTHER" id="PTHR21600:SF92">
    <property type="entry name" value="RIBOSOMAL LARGE SUBUNIT PSEUDOURIDINE SYNTHASE C"/>
    <property type="match status" value="1"/>
</dbReference>
<dbReference type="CDD" id="cd02869">
    <property type="entry name" value="PseudoU_synth_RluA_like"/>
    <property type="match status" value="1"/>
</dbReference>
<dbReference type="Pfam" id="PF00849">
    <property type="entry name" value="PseudoU_synth_2"/>
    <property type="match status" value="1"/>
</dbReference>
<dbReference type="InterPro" id="IPR006145">
    <property type="entry name" value="PsdUridine_synth_RsuA/RluA"/>
</dbReference>
<evidence type="ECO:0000256" key="14">
    <source>
        <dbReference type="PROSITE-ProRule" id="PRU00182"/>
    </source>
</evidence>
<dbReference type="Pfam" id="PF01479">
    <property type="entry name" value="S4"/>
    <property type="match status" value="1"/>
</dbReference>
<evidence type="ECO:0000256" key="10">
    <source>
        <dbReference type="ARBA" id="ARBA00031870"/>
    </source>
</evidence>
<dbReference type="GO" id="GO:0003723">
    <property type="term" value="F:RNA binding"/>
    <property type="evidence" value="ECO:0007669"/>
    <property type="project" value="UniProtKB-KW"/>
</dbReference>
<feature type="domain" description="RNA-binding S4" evidence="16">
    <location>
        <begin position="40"/>
        <end position="86"/>
    </location>
</feature>
<keyword evidence="8 17" id="KW-0413">Isomerase</keyword>
<dbReference type="InterPro" id="IPR002942">
    <property type="entry name" value="S4_RNA-bd"/>
</dbReference>
<evidence type="ECO:0000256" key="4">
    <source>
        <dbReference type="ARBA" id="ARBA00010876"/>
    </source>
</evidence>
<dbReference type="PANTHER" id="PTHR21600">
    <property type="entry name" value="MITOCHONDRIAL RNA PSEUDOURIDINE SYNTHASE"/>
    <property type="match status" value="1"/>
</dbReference>
<comment type="catalytic activity">
    <reaction evidence="1">
        <text>a uridine in RNA = a pseudouridine in RNA</text>
        <dbReference type="Rhea" id="RHEA:48348"/>
        <dbReference type="Rhea" id="RHEA-COMP:12068"/>
        <dbReference type="Rhea" id="RHEA-COMP:12069"/>
        <dbReference type="ChEBI" id="CHEBI:65314"/>
        <dbReference type="ChEBI" id="CHEBI:65315"/>
    </reaction>
</comment>
<evidence type="ECO:0000256" key="5">
    <source>
        <dbReference type="ARBA" id="ARBA00012785"/>
    </source>
</evidence>
<dbReference type="SUPFAM" id="SSF55120">
    <property type="entry name" value="Pseudouridine synthase"/>
    <property type="match status" value="1"/>
</dbReference>
<keyword evidence="7" id="KW-0698">rRNA processing</keyword>
<evidence type="ECO:0000256" key="12">
    <source>
        <dbReference type="ARBA" id="ARBA00033053"/>
    </source>
</evidence>
<evidence type="ECO:0000256" key="2">
    <source>
        <dbReference type="ARBA" id="ARBA00000381"/>
    </source>
</evidence>
<evidence type="ECO:0000256" key="11">
    <source>
        <dbReference type="ARBA" id="ARBA00031975"/>
    </source>
</evidence>
<dbReference type="InterPro" id="IPR036986">
    <property type="entry name" value="S4_RNA-bd_sf"/>
</dbReference>
<dbReference type="Gene3D" id="3.10.290.10">
    <property type="entry name" value="RNA-binding S4 domain"/>
    <property type="match status" value="1"/>
</dbReference>
<evidence type="ECO:0000256" key="6">
    <source>
        <dbReference type="ARBA" id="ARBA00017128"/>
    </source>
</evidence>
<evidence type="ECO:0000256" key="8">
    <source>
        <dbReference type="ARBA" id="ARBA00023235"/>
    </source>
</evidence>
<evidence type="ECO:0000256" key="1">
    <source>
        <dbReference type="ARBA" id="ARBA00000073"/>
    </source>
</evidence>
<evidence type="ECO:0000256" key="7">
    <source>
        <dbReference type="ARBA" id="ARBA00022552"/>
    </source>
</evidence>
<gene>
    <name evidence="17" type="primary">rluC_2</name>
    <name evidence="17" type="ORF">SAMEA3545359_00615</name>
</gene>
<organism evidence="17">
    <name type="scientific">uncultured Anaerotruncus sp</name>
    <dbReference type="NCBI Taxonomy" id="905011"/>
    <lineage>
        <taxon>Bacteria</taxon>
        <taxon>Bacillati</taxon>
        <taxon>Bacillota</taxon>
        <taxon>Clostridia</taxon>
        <taxon>Eubacteriales</taxon>
        <taxon>Oscillospiraceae</taxon>
        <taxon>Anaerotruncus</taxon>
        <taxon>environmental samples</taxon>
    </lineage>
</organism>
<name>A0A1C6GZB6_9FIRM</name>
<dbReference type="EC" id="5.4.99.24" evidence="5"/>
<comment type="function">
    <text evidence="3">Responsible for synthesis of pseudouridine from uracil at positions 955, 2504 and 2580 in 23S ribosomal RNA.</text>
</comment>
<evidence type="ECO:0000256" key="9">
    <source>
        <dbReference type="ARBA" id="ARBA00030705"/>
    </source>
</evidence>
<comment type="similarity">
    <text evidence="4">Belongs to the pseudouridine synthase RluA family.</text>
</comment>
<reference evidence="17" key="1">
    <citation type="submission" date="2015-09" db="EMBL/GenBank/DDBJ databases">
        <authorList>
            <consortium name="Pathogen Informatics"/>
        </authorList>
    </citation>
    <scope>NUCLEOTIDE SEQUENCE</scope>
    <source>
        <strain evidence="17">2789STDY5834896</strain>
    </source>
</reference>
<feature type="domain" description="Pseudouridine synthase RsuA/RluA-like" evidence="15">
    <location>
        <begin position="125"/>
        <end position="285"/>
    </location>
</feature>
<dbReference type="InterPro" id="IPR050188">
    <property type="entry name" value="RluA_PseudoU_synthase"/>
</dbReference>
<accession>A0A1C6GZB6</accession>
<evidence type="ECO:0000259" key="16">
    <source>
        <dbReference type="Pfam" id="PF01479"/>
    </source>
</evidence>
<dbReference type="GO" id="GO:0000455">
    <property type="term" value="P:enzyme-directed rRNA pseudouridine synthesis"/>
    <property type="evidence" value="ECO:0007669"/>
    <property type="project" value="TreeGrafter"/>
</dbReference>
<evidence type="ECO:0000256" key="13">
    <source>
        <dbReference type="ARBA" id="ARBA00033164"/>
    </source>
</evidence>
<dbReference type="PROSITE" id="PS50889">
    <property type="entry name" value="S4"/>
    <property type="match status" value="1"/>
</dbReference>
<evidence type="ECO:0000256" key="3">
    <source>
        <dbReference type="ARBA" id="ARBA00002876"/>
    </source>
</evidence>
<dbReference type="GO" id="GO:0120159">
    <property type="term" value="F:rRNA pseudouridine synthase activity"/>
    <property type="evidence" value="ECO:0007669"/>
    <property type="project" value="UniProtKB-ARBA"/>
</dbReference>
<comment type="catalytic activity">
    <reaction evidence="2">
        <text>uridine(955/2504/2580) in 23S rRNA = pseudouridine(955/2504/2580) in 23S rRNA</text>
        <dbReference type="Rhea" id="RHEA:42528"/>
        <dbReference type="Rhea" id="RHEA-COMP:10099"/>
        <dbReference type="Rhea" id="RHEA-COMP:10100"/>
        <dbReference type="ChEBI" id="CHEBI:65314"/>
        <dbReference type="ChEBI" id="CHEBI:65315"/>
        <dbReference type="EC" id="5.4.99.24"/>
    </reaction>
</comment>
<dbReference type="EMBL" id="FMHG01000001">
    <property type="protein sequence ID" value="SCJ50764.1"/>
    <property type="molecule type" value="Genomic_DNA"/>
</dbReference>
<sequence>MLLFDKLRHVYPFSIYYLRAEGKRRTALFTLIIGDNDAGQRLDKFLLKTLVHCPKSLLYKANRQKKIKVNRKRVELSVMLQPGDQLDLYLPDEFDPAQRGGAVAGTLAAAVPPLPADDIVYEDDHLLVVNKPVGTPAHSEQRGACNLRDQVLCYLMASGSYRPQRELSFVPALANRLDRNTQGLVLVGKTAPALRELCRLIREDRVQKRYLCLVSGVPQPDRAVLTGYLRKDRQQNRSEILDEPVPGAKKVVTEYRVLRQLGGHAEVEVLLHTGRSHQIRAQMAAIGHPILGDKKYGGQHPAYRWQALCAYRLQLQPEPDSMLSYLAGREFAVDPWFAI</sequence>
<evidence type="ECO:0000259" key="15">
    <source>
        <dbReference type="Pfam" id="PF00849"/>
    </source>
</evidence>
<proteinExistence type="inferred from homology"/>
<dbReference type="Gene3D" id="3.30.2350.10">
    <property type="entry name" value="Pseudouridine synthase"/>
    <property type="match status" value="1"/>
</dbReference>
<keyword evidence="14" id="KW-0694">RNA-binding</keyword>
<dbReference type="InterPro" id="IPR020103">
    <property type="entry name" value="PsdUridine_synth_cat_dom_sf"/>
</dbReference>
<evidence type="ECO:0000313" key="17">
    <source>
        <dbReference type="EMBL" id="SCJ50764.1"/>
    </source>
</evidence>
<dbReference type="SUPFAM" id="SSF55174">
    <property type="entry name" value="Alpha-L RNA-binding motif"/>
    <property type="match status" value="1"/>
</dbReference>
<dbReference type="CDD" id="cd00165">
    <property type="entry name" value="S4"/>
    <property type="match status" value="1"/>
</dbReference>
<protein>
    <recommendedName>
        <fullName evidence="6">Ribosomal large subunit pseudouridine synthase C</fullName>
        <ecNumber evidence="5">5.4.99.24</ecNumber>
    </recommendedName>
    <alternativeName>
        <fullName evidence="9">23S rRNA pseudouridine(955/2504/2580) synthase</fullName>
    </alternativeName>
    <alternativeName>
        <fullName evidence="10">RNA pseudouridylate synthase</fullName>
    </alternativeName>
    <alternativeName>
        <fullName evidence="13">RNA-uridine isomerase</fullName>
    </alternativeName>
    <alternativeName>
        <fullName evidence="11">rRNA pseudouridylate synthase C</fullName>
    </alternativeName>
    <alternativeName>
        <fullName evidence="12">rRNA-uridine isomerase C</fullName>
    </alternativeName>
</protein>